<proteinExistence type="predicted"/>
<feature type="transmembrane region" description="Helical" evidence="7">
    <location>
        <begin position="245"/>
        <end position="264"/>
    </location>
</feature>
<evidence type="ECO:0000313" key="9">
    <source>
        <dbReference type="EMBL" id="HIP91140.1"/>
    </source>
</evidence>
<protein>
    <recommendedName>
        <fullName evidence="8">Type II secretion system protein GspF domain-containing protein</fullName>
    </recommendedName>
</protein>
<dbReference type="InterPro" id="IPR018076">
    <property type="entry name" value="T2SS_GspF_dom"/>
</dbReference>
<keyword evidence="2" id="KW-1003">Cell membrane</keyword>
<dbReference type="InterPro" id="IPR042094">
    <property type="entry name" value="T2SS_GspF_sf"/>
</dbReference>
<evidence type="ECO:0000256" key="1">
    <source>
        <dbReference type="ARBA" id="ARBA00004651"/>
    </source>
</evidence>
<feature type="transmembrane region" description="Helical" evidence="7">
    <location>
        <begin position="271"/>
        <end position="295"/>
    </location>
</feature>
<feature type="transmembrane region" description="Helical" evidence="7">
    <location>
        <begin position="32"/>
        <end position="50"/>
    </location>
</feature>
<feature type="transmembrane region" description="Helical" evidence="7">
    <location>
        <begin position="198"/>
        <end position="221"/>
    </location>
</feature>
<feature type="domain" description="Type II secretion system protein GspF" evidence="8">
    <location>
        <begin position="91"/>
        <end position="216"/>
    </location>
</feature>
<keyword evidence="5 7" id="KW-0472">Membrane</keyword>
<name>A0A832ZH67_9EURY</name>
<keyword evidence="3 7" id="KW-0812">Transmembrane</keyword>
<evidence type="ECO:0000259" key="8">
    <source>
        <dbReference type="Pfam" id="PF00482"/>
    </source>
</evidence>
<dbReference type="Pfam" id="PF00482">
    <property type="entry name" value="T2SSF"/>
    <property type="match status" value="1"/>
</dbReference>
<keyword evidence="4 7" id="KW-1133">Transmembrane helix</keyword>
<dbReference type="EMBL" id="DQUO01000025">
    <property type="protein sequence ID" value="HIP91140.1"/>
    <property type="molecule type" value="Genomic_DNA"/>
</dbReference>
<organism evidence="9 10">
    <name type="scientific">Methanothermococcus okinawensis</name>
    <dbReference type="NCBI Taxonomy" id="155863"/>
    <lineage>
        <taxon>Archaea</taxon>
        <taxon>Methanobacteriati</taxon>
        <taxon>Methanobacteriota</taxon>
        <taxon>Methanomada group</taxon>
        <taxon>Methanococci</taxon>
        <taxon>Methanococcales</taxon>
        <taxon>Methanococcaceae</taxon>
        <taxon>Methanothermococcus</taxon>
    </lineage>
</organism>
<sequence>MADIREILQHIIKSNIILLRKAGFKNIDENKYLMIVLLAVIIPIVFKYVVHLNIRSVTLLIVVYVLSVLMIPKVIYELKIEEFERNLPKALYVMVLSLESGRSIVDAIQEVVDSGIKEVDKVFLKIILLIKERKMSFEEAVYIVANSMDSYIFKLVGRLLIETRKYGGELAETLRTLAKTLEDLQNLRSQLLSVTANGLAVGLVILCGVVPATAGIIGGYLDIVSSLVPNAPPVKPEEIAKCMEVVQIGTGIFGLLFTVPLFGLKASRMVIGCALCMTFGMLAFYVALNMTGILFQ</sequence>
<dbReference type="PANTHER" id="PTHR35007:SF2">
    <property type="entry name" value="PILUS ASSEMBLE PROTEIN"/>
    <property type="match status" value="1"/>
</dbReference>
<evidence type="ECO:0000256" key="7">
    <source>
        <dbReference type="SAM" id="Phobius"/>
    </source>
</evidence>
<feature type="transmembrane region" description="Helical" evidence="7">
    <location>
        <begin position="56"/>
        <end position="76"/>
    </location>
</feature>
<dbReference type="GO" id="GO:0005886">
    <property type="term" value="C:plasma membrane"/>
    <property type="evidence" value="ECO:0007669"/>
    <property type="project" value="UniProtKB-SubCell"/>
</dbReference>
<feature type="coiled-coil region" evidence="6">
    <location>
        <begin position="170"/>
        <end position="197"/>
    </location>
</feature>
<gene>
    <name evidence="9" type="ORF">EYH21_02435</name>
</gene>
<comment type="subcellular location">
    <subcellularLocation>
        <location evidence="1">Cell membrane</location>
        <topology evidence="1">Multi-pass membrane protein</topology>
    </subcellularLocation>
</comment>
<dbReference type="Proteomes" id="UP000618343">
    <property type="component" value="Unassembled WGS sequence"/>
</dbReference>
<dbReference type="AlphaFoldDB" id="A0A832ZH67"/>
<comment type="caution">
    <text evidence="9">The sequence shown here is derived from an EMBL/GenBank/DDBJ whole genome shotgun (WGS) entry which is preliminary data.</text>
</comment>
<dbReference type="Gene3D" id="1.20.81.30">
    <property type="entry name" value="Type II secretion system (T2SS), domain F"/>
    <property type="match status" value="1"/>
</dbReference>
<evidence type="ECO:0000313" key="10">
    <source>
        <dbReference type="Proteomes" id="UP000618343"/>
    </source>
</evidence>
<evidence type="ECO:0000256" key="6">
    <source>
        <dbReference type="SAM" id="Coils"/>
    </source>
</evidence>
<evidence type="ECO:0000256" key="3">
    <source>
        <dbReference type="ARBA" id="ARBA00022692"/>
    </source>
</evidence>
<keyword evidence="6" id="KW-0175">Coiled coil</keyword>
<evidence type="ECO:0000256" key="2">
    <source>
        <dbReference type="ARBA" id="ARBA00022475"/>
    </source>
</evidence>
<evidence type="ECO:0000256" key="4">
    <source>
        <dbReference type="ARBA" id="ARBA00022989"/>
    </source>
</evidence>
<reference evidence="9" key="1">
    <citation type="journal article" date="2020" name="ISME J.">
        <title>Gammaproteobacteria mediating utilization of methyl-, sulfur- and petroleum organic compounds in deep ocean hydrothermal plumes.</title>
        <authorList>
            <person name="Zhou Z."/>
            <person name="Liu Y."/>
            <person name="Pan J."/>
            <person name="Cron B.R."/>
            <person name="Toner B.M."/>
            <person name="Anantharaman K."/>
            <person name="Breier J.A."/>
            <person name="Dick G.J."/>
            <person name="Li M."/>
        </authorList>
    </citation>
    <scope>NUCLEOTIDE SEQUENCE</scope>
    <source>
        <strain evidence="9">SZUA-1471</strain>
    </source>
</reference>
<evidence type="ECO:0000256" key="5">
    <source>
        <dbReference type="ARBA" id="ARBA00023136"/>
    </source>
</evidence>
<dbReference type="PANTHER" id="PTHR35007">
    <property type="entry name" value="INTEGRAL MEMBRANE PROTEIN-RELATED"/>
    <property type="match status" value="1"/>
</dbReference>
<accession>A0A832ZH67</accession>